<dbReference type="SUPFAM" id="SSF50621">
    <property type="entry name" value="Alanine racemase C-terminal domain-like"/>
    <property type="match status" value="1"/>
</dbReference>
<feature type="active site" description="Proton donor" evidence="10">
    <location>
        <position position="378"/>
    </location>
</feature>
<dbReference type="KEGG" id="som:SOMG_03773"/>
<comment type="cofactor">
    <cofactor evidence="1 10">
        <name>pyridoxal 5'-phosphate</name>
        <dbReference type="ChEBI" id="CHEBI:597326"/>
    </cofactor>
</comment>
<dbReference type="InterPro" id="IPR022644">
    <property type="entry name" value="De-COase2_N"/>
</dbReference>
<dbReference type="AlphaFoldDB" id="A0AAE9WDE1"/>
<accession>A0AAE9WDE1</accession>
<dbReference type="GO" id="GO:0005737">
    <property type="term" value="C:cytoplasm"/>
    <property type="evidence" value="ECO:0007669"/>
    <property type="project" value="TreeGrafter"/>
</dbReference>
<keyword evidence="13" id="KW-1185">Reference proteome</keyword>
<evidence type="ECO:0000256" key="9">
    <source>
        <dbReference type="ARBA" id="ARBA00049127"/>
    </source>
</evidence>
<dbReference type="GO" id="GO:0004586">
    <property type="term" value="F:ornithine decarboxylase activity"/>
    <property type="evidence" value="ECO:0007669"/>
    <property type="project" value="UniProtKB-EC"/>
</dbReference>
<feature type="domain" description="Orn/DAP/Arg decarboxylase 2 N-terminal" evidence="11">
    <location>
        <begin position="76"/>
        <end position="304"/>
    </location>
</feature>
<dbReference type="Pfam" id="PF02784">
    <property type="entry name" value="Orn_Arg_deC_N"/>
    <property type="match status" value="1"/>
</dbReference>
<keyword evidence="5" id="KW-0456">Lyase</keyword>
<dbReference type="RefSeq" id="XP_056038549.1">
    <property type="nucleotide sequence ID" value="XM_056182562.1"/>
</dbReference>
<evidence type="ECO:0000256" key="6">
    <source>
        <dbReference type="ARBA" id="ARBA00034115"/>
    </source>
</evidence>
<dbReference type="Proteomes" id="UP001212411">
    <property type="component" value="Chromosome 2"/>
</dbReference>
<comment type="catalytic activity">
    <reaction evidence="9">
        <text>L-ornithine + H(+) = putrescine + CO2</text>
        <dbReference type="Rhea" id="RHEA:22964"/>
        <dbReference type="ChEBI" id="CHEBI:15378"/>
        <dbReference type="ChEBI" id="CHEBI:16526"/>
        <dbReference type="ChEBI" id="CHEBI:46911"/>
        <dbReference type="ChEBI" id="CHEBI:326268"/>
        <dbReference type="EC" id="4.1.1.17"/>
    </reaction>
</comment>
<feature type="modified residue" description="N6-(pyridoxal phosphate)lysine" evidence="10">
    <location>
        <position position="99"/>
    </location>
</feature>
<evidence type="ECO:0000259" key="11">
    <source>
        <dbReference type="Pfam" id="PF02784"/>
    </source>
</evidence>
<dbReference type="Gene3D" id="2.40.37.10">
    <property type="entry name" value="Lyase, Ornithine Decarboxylase, Chain A, domain 1"/>
    <property type="match status" value="1"/>
</dbReference>
<keyword evidence="4 10" id="KW-0663">Pyridoxal phosphate</keyword>
<name>A0AAE9WDE1_9SCHI</name>
<sequence>MPAITEKNLFTSESLRTTELLGHVNAINSVSTWSSSDHSRQAVGEAFKRMITELEQTSHAQGEPLDADAFFVADLHTVYRQLIRWHTKLPRVQPFYAVKCNPDPHVLALLNKFGTGFDCASKGEIEQVLNMGVPSEKIVYANPCKAITYIRYSAAKGIDLMTFDNADELYKVKQHHPNARLLLRISTDDSGSLCRLSLKFGASLEDTGSLLDLAKSLDLNVVGVSFHVGSGSYDPSAFLDAIRRSRFVFDQGLDRGFKFDLLDIGGGFSSDTFDSVADLVRPALDTYFDSSVRIISEPGRFFVAGAFTLAVNVIAKRKLADEEKVMYYVNDGVYGSLNCILFDHQHPVARVLKKGSQYLYNTHLSTGNHHCSIWGPTCDSLDAIASDARLPYELNVGDWIYFDDAGAYTVAAASCFNGFKTSRIVYLETDILD</sequence>
<dbReference type="GeneID" id="80877251"/>
<evidence type="ECO:0000313" key="13">
    <source>
        <dbReference type="Proteomes" id="UP001212411"/>
    </source>
</evidence>
<reference evidence="12 13" key="1">
    <citation type="journal article" date="2023" name="G3 (Bethesda)">
        <title>A high-quality reference genome for the fission yeast Schizosaccharomyces osmophilus.</title>
        <authorList>
            <person name="Jia G.S."/>
            <person name="Zhang W.C."/>
            <person name="Liang Y."/>
            <person name="Liu X.H."/>
            <person name="Rhind N."/>
            <person name="Pidoux A."/>
            <person name="Brysch-Herzberg M."/>
            <person name="Du L.L."/>
        </authorList>
    </citation>
    <scope>NUCLEOTIDE SEQUENCE [LARGE SCALE GENOMIC DNA]</scope>
    <source>
        <strain evidence="12 13">CBS 15793</strain>
    </source>
</reference>
<evidence type="ECO:0000256" key="4">
    <source>
        <dbReference type="ARBA" id="ARBA00022898"/>
    </source>
</evidence>
<dbReference type="InterPro" id="IPR000183">
    <property type="entry name" value="Orn/DAP/Arg_de-COase"/>
</dbReference>
<dbReference type="PANTHER" id="PTHR11482:SF6">
    <property type="entry name" value="ORNITHINE DECARBOXYLASE 1-RELATED"/>
    <property type="match status" value="1"/>
</dbReference>
<dbReference type="EMBL" id="CP115612">
    <property type="protein sequence ID" value="WBW74306.1"/>
    <property type="molecule type" value="Genomic_DNA"/>
</dbReference>
<evidence type="ECO:0000256" key="7">
    <source>
        <dbReference type="ARBA" id="ARBA00034138"/>
    </source>
</evidence>
<dbReference type="Gene3D" id="3.20.20.10">
    <property type="entry name" value="Alanine racemase"/>
    <property type="match status" value="1"/>
</dbReference>
<dbReference type="PRINTS" id="PR01182">
    <property type="entry name" value="ORNDCRBXLASE"/>
</dbReference>
<dbReference type="InterPro" id="IPR002433">
    <property type="entry name" value="Orn_de-COase"/>
</dbReference>
<dbReference type="InterPro" id="IPR022653">
    <property type="entry name" value="De-COase2_pyr-phos_BS"/>
</dbReference>
<dbReference type="PRINTS" id="PR01179">
    <property type="entry name" value="ODADCRBXLASE"/>
</dbReference>
<evidence type="ECO:0000256" key="10">
    <source>
        <dbReference type="PIRSR" id="PIRSR600183-50"/>
    </source>
</evidence>
<dbReference type="PANTHER" id="PTHR11482">
    <property type="entry name" value="ARGININE/DIAMINOPIMELATE/ORNITHINE DECARBOXYLASE"/>
    <property type="match status" value="1"/>
</dbReference>
<dbReference type="FunFam" id="3.20.20.10:FF:000005">
    <property type="entry name" value="Ornithine decarboxylase"/>
    <property type="match status" value="1"/>
</dbReference>
<evidence type="ECO:0000313" key="12">
    <source>
        <dbReference type="EMBL" id="WBW74306.1"/>
    </source>
</evidence>
<evidence type="ECO:0000256" key="8">
    <source>
        <dbReference type="ARBA" id="ARBA00046672"/>
    </source>
</evidence>
<dbReference type="PROSITE" id="PS00878">
    <property type="entry name" value="ODR_DC_2_1"/>
    <property type="match status" value="1"/>
</dbReference>
<evidence type="ECO:0000256" key="3">
    <source>
        <dbReference type="ARBA" id="ARBA00022793"/>
    </source>
</evidence>
<dbReference type="CDD" id="cd00622">
    <property type="entry name" value="PLPDE_III_ODC"/>
    <property type="match status" value="1"/>
</dbReference>
<evidence type="ECO:0000256" key="5">
    <source>
        <dbReference type="ARBA" id="ARBA00023239"/>
    </source>
</evidence>
<dbReference type="GO" id="GO:0033387">
    <property type="term" value="P:putrescine biosynthetic process from arginine, via ornithine"/>
    <property type="evidence" value="ECO:0007669"/>
    <property type="project" value="TreeGrafter"/>
</dbReference>
<evidence type="ECO:0000256" key="1">
    <source>
        <dbReference type="ARBA" id="ARBA00001933"/>
    </source>
</evidence>
<proteinExistence type="inferred from homology"/>
<protein>
    <recommendedName>
        <fullName evidence="7">ornithine decarboxylase</fullName>
        <ecNumber evidence="7">4.1.1.17</ecNumber>
    </recommendedName>
</protein>
<dbReference type="InterPro" id="IPR009006">
    <property type="entry name" value="Ala_racemase/Decarboxylase_C"/>
</dbReference>
<dbReference type="EC" id="4.1.1.17" evidence="7"/>
<keyword evidence="3" id="KW-0210">Decarboxylase</keyword>
<gene>
    <name evidence="12" type="primary">spe1</name>
    <name evidence="12" type="ORF">SOMG_03773</name>
</gene>
<comment type="pathway">
    <text evidence="6">Amine and polyamine biosynthesis; putrescine biosynthesis via L-ornithine pathway; putrescine from L-ornithine: step 1/1.</text>
</comment>
<organism evidence="12 13">
    <name type="scientific">Schizosaccharomyces osmophilus</name>
    <dbReference type="NCBI Taxonomy" id="2545709"/>
    <lineage>
        <taxon>Eukaryota</taxon>
        <taxon>Fungi</taxon>
        <taxon>Dikarya</taxon>
        <taxon>Ascomycota</taxon>
        <taxon>Taphrinomycotina</taxon>
        <taxon>Schizosaccharomycetes</taxon>
        <taxon>Schizosaccharomycetales</taxon>
        <taxon>Schizosaccharomycetaceae</taxon>
        <taxon>Schizosaccharomyces</taxon>
    </lineage>
</organism>
<evidence type="ECO:0000256" key="2">
    <source>
        <dbReference type="ARBA" id="ARBA00008872"/>
    </source>
</evidence>
<comment type="subunit">
    <text evidence="8">Homodimer. Only the dimer is catalytically active, as the active sites are constructed of residues from both monomers.</text>
</comment>
<comment type="similarity">
    <text evidence="2">Belongs to the Orn/Lys/Arg decarboxylase class-II family.</text>
</comment>
<dbReference type="SUPFAM" id="SSF51419">
    <property type="entry name" value="PLP-binding barrel"/>
    <property type="match status" value="1"/>
</dbReference>
<dbReference type="InterPro" id="IPR029066">
    <property type="entry name" value="PLP-binding_barrel"/>
</dbReference>